<dbReference type="GO" id="GO:0000270">
    <property type="term" value="P:peptidoglycan metabolic process"/>
    <property type="evidence" value="ECO:0007669"/>
    <property type="project" value="TreeGrafter"/>
</dbReference>
<dbReference type="InterPro" id="IPR000667">
    <property type="entry name" value="Peptidase_S13"/>
</dbReference>
<keyword evidence="4" id="KW-0645">Protease</keyword>
<dbReference type="EC" id="3.4.16.4" evidence="4"/>
<dbReference type="Gene3D" id="3.40.710.10">
    <property type="entry name" value="DD-peptidase/beta-lactamase superfamily"/>
    <property type="match status" value="2"/>
</dbReference>
<dbReference type="PANTHER" id="PTHR30023:SF0">
    <property type="entry name" value="PENICILLIN-SENSITIVE CARBOXYPEPTIDASE A"/>
    <property type="match status" value="1"/>
</dbReference>
<dbReference type="InterPro" id="IPR012338">
    <property type="entry name" value="Beta-lactam/transpept-like"/>
</dbReference>
<feature type="signal peptide" evidence="3">
    <location>
        <begin position="1"/>
        <end position="25"/>
    </location>
</feature>
<dbReference type="Gene3D" id="3.50.80.20">
    <property type="entry name" value="D-Ala-D-Ala carboxypeptidase C, peptidase S13"/>
    <property type="match status" value="1"/>
</dbReference>
<proteinExistence type="inferred from homology"/>
<dbReference type="EMBL" id="FYAJ01000007">
    <property type="protein sequence ID" value="SMY37395.1"/>
    <property type="molecule type" value="Genomic_DNA"/>
</dbReference>
<comment type="similarity">
    <text evidence="1">Belongs to the peptidase S13 family.</text>
</comment>
<sequence>MPIFLKMLKRLICSALLLTSMPSFAAFAPQQALTLLPTGSDASLLVVNPATNKIIYQHQASHLQAPASTQKLLTALAAKLYLGNDFRFSTNLETQGNNVILNFNGDPTLKSTDIANLLRQLKQQGVSTIKGNLYLNGGHFTGFEHAVGSPWDMLTQCYSAPSSSITLEHNCFEGALYSNMAFGAKTRLHIPSHQPITATNDAIVVTKAQQKDQHCELSLQANDNNNYHITGCIQPKKDPLALRFAVQNTTLYTTAIIKRELKQAGISLDGKILRNDTINGKIIATHQSAPLTTLLYIMLKRSDNLFADNLAKTIGAKYFNQAGNYANGVAAIKAILKQKANIDLSNTVMVDGSGLSRNNRLNTHDLMEVLSYIYQHPKLGLITDLPVAGKSGTLQYRKSVQTAPLKDHMIAKTGSLFGTYNLAGILKTKSGEPLLFVQLVTNYYPTEAELKANPLPPINQFEKQYYTSLYNNY</sequence>
<keyword evidence="4" id="KW-0121">Carboxypeptidase</keyword>
<dbReference type="Pfam" id="PF02113">
    <property type="entry name" value="Peptidase_S13"/>
    <property type="match status" value="1"/>
</dbReference>
<dbReference type="AlphaFoldDB" id="A0A1Y6MLD3"/>
<dbReference type="NCBIfam" id="NF008322">
    <property type="entry name" value="PRK11113.1"/>
    <property type="match status" value="1"/>
</dbReference>
<dbReference type="PRINTS" id="PR00922">
    <property type="entry name" value="DADACBPTASE3"/>
</dbReference>
<dbReference type="GO" id="GO:0009002">
    <property type="term" value="F:serine-type D-Ala-D-Ala carboxypeptidase activity"/>
    <property type="evidence" value="ECO:0007669"/>
    <property type="project" value="UniProtKB-EC"/>
</dbReference>
<dbReference type="SUPFAM" id="SSF56601">
    <property type="entry name" value="beta-lactamase/transpeptidase-like"/>
    <property type="match status" value="1"/>
</dbReference>
<dbReference type="Proteomes" id="UP000195719">
    <property type="component" value="Unassembled WGS sequence"/>
</dbReference>
<keyword evidence="3" id="KW-0732">Signal</keyword>
<evidence type="ECO:0000313" key="4">
    <source>
        <dbReference type="EMBL" id="SMY37395.1"/>
    </source>
</evidence>
<organism evidence="4 5">
    <name type="scientific">Photobacterium andalusiense</name>
    <dbReference type="NCBI Taxonomy" id="2204296"/>
    <lineage>
        <taxon>Bacteria</taxon>
        <taxon>Pseudomonadati</taxon>
        <taxon>Pseudomonadota</taxon>
        <taxon>Gammaproteobacteria</taxon>
        <taxon>Vibrionales</taxon>
        <taxon>Vibrionaceae</taxon>
        <taxon>Photobacterium</taxon>
    </lineage>
</organism>
<accession>A0A1Y6MLD3</accession>
<feature type="chain" id="PRO_5012825580" evidence="3">
    <location>
        <begin position="26"/>
        <end position="473"/>
    </location>
</feature>
<dbReference type="PANTHER" id="PTHR30023">
    <property type="entry name" value="D-ALANYL-D-ALANINE CARBOXYPEPTIDASE"/>
    <property type="match status" value="1"/>
</dbReference>
<keyword evidence="2 4" id="KW-0378">Hydrolase</keyword>
<reference evidence="5" key="1">
    <citation type="submission" date="2017-06" db="EMBL/GenBank/DDBJ databases">
        <authorList>
            <person name="Rodrigo-Torres L."/>
            <person name="Arahal R.D."/>
            <person name="Lucena T."/>
        </authorList>
    </citation>
    <scope>NUCLEOTIDE SEQUENCE [LARGE SCALE GENOMIC DNA]</scope>
    <source>
        <strain evidence="5">CECT 9192</strain>
    </source>
</reference>
<keyword evidence="5" id="KW-1185">Reference proteome</keyword>
<dbReference type="NCBIfam" id="TIGR00666">
    <property type="entry name" value="PBP4"/>
    <property type="match status" value="1"/>
</dbReference>
<gene>
    <name evidence="4" type="primary">dacB</name>
    <name evidence="4" type="ORF">PAND9192_03097</name>
</gene>
<evidence type="ECO:0000313" key="5">
    <source>
        <dbReference type="Proteomes" id="UP000195719"/>
    </source>
</evidence>
<dbReference type="GO" id="GO:0006508">
    <property type="term" value="P:proteolysis"/>
    <property type="evidence" value="ECO:0007669"/>
    <property type="project" value="InterPro"/>
</dbReference>
<name>A0A1Y6MLD3_9GAMM</name>
<protein>
    <submittedName>
        <fullName evidence="4">D-alanyl-D-alanine carboxypeptidase DacB</fullName>
        <ecNumber evidence="4">3.4.16.4</ecNumber>
    </submittedName>
</protein>
<evidence type="ECO:0000256" key="1">
    <source>
        <dbReference type="ARBA" id="ARBA00006096"/>
    </source>
</evidence>
<evidence type="ECO:0000256" key="2">
    <source>
        <dbReference type="ARBA" id="ARBA00022801"/>
    </source>
</evidence>
<evidence type="ECO:0000256" key="3">
    <source>
        <dbReference type="SAM" id="SignalP"/>
    </source>
</evidence>